<dbReference type="SUPFAM" id="SSF53448">
    <property type="entry name" value="Nucleotide-diphospho-sugar transferases"/>
    <property type="match status" value="1"/>
</dbReference>
<feature type="domain" description="Glycosyltransferase 2-like" evidence="1">
    <location>
        <begin position="8"/>
        <end position="138"/>
    </location>
</feature>
<dbReference type="GO" id="GO:0016757">
    <property type="term" value="F:glycosyltransferase activity"/>
    <property type="evidence" value="ECO:0007669"/>
    <property type="project" value="UniProtKB-KW"/>
</dbReference>
<dbReference type="EC" id="2.4.-.-" evidence="2"/>
<dbReference type="InterPro" id="IPR029044">
    <property type="entry name" value="Nucleotide-diphossugar_trans"/>
</dbReference>
<keyword evidence="2" id="KW-0808">Transferase</keyword>
<dbReference type="Proteomes" id="UP001231915">
    <property type="component" value="Unassembled WGS sequence"/>
</dbReference>
<dbReference type="RefSeq" id="WP_284138385.1">
    <property type="nucleotide sequence ID" value="NZ_JASJUT010000011.1"/>
</dbReference>
<evidence type="ECO:0000313" key="3">
    <source>
        <dbReference type="Proteomes" id="UP001231915"/>
    </source>
</evidence>
<protein>
    <submittedName>
        <fullName evidence="2">Glycosyltransferase</fullName>
        <ecNumber evidence="2">2.4.-.-</ecNumber>
    </submittedName>
</protein>
<evidence type="ECO:0000259" key="1">
    <source>
        <dbReference type="Pfam" id="PF00535"/>
    </source>
</evidence>
<dbReference type="PANTHER" id="PTHR22916:SF3">
    <property type="entry name" value="UDP-GLCNAC:BETAGAL BETA-1,3-N-ACETYLGLUCOSAMINYLTRANSFERASE-LIKE PROTEIN 1"/>
    <property type="match status" value="1"/>
</dbReference>
<name>A0ABT7ERD4_9GAMM</name>
<proteinExistence type="predicted"/>
<evidence type="ECO:0000313" key="2">
    <source>
        <dbReference type="EMBL" id="MDK2597607.1"/>
    </source>
</evidence>
<dbReference type="Gene3D" id="3.90.550.10">
    <property type="entry name" value="Spore Coat Polysaccharide Biosynthesis Protein SpsA, Chain A"/>
    <property type="match status" value="1"/>
</dbReference>
<comment type="caution">
    <text evidence="2">The sequence shown here is derived from an EMBL/GenBank/DDBJ whole genome shotgun (WGS) entry which is preliminary data.</text>
</comment>
<dbReference type="Pfam" id="PF00535">
    <property type="entry name" value="Glycos_transf_2"/>
    <property type="match status" value="1"/>
</dbReference>
<organism evidence="2 3">
    <name type="scientific">Pseudoalteromonas obscura</name>
    <dbReference type="NCBI Taxonomy" id="3048491"/>
    <lineage>
        <taxon>Bacteria</taxon>
        <taxon>Pseudomonadati</taxon>
        <taxon>Pseudomonadota</taxon>
        <taxon>Gammaproteobacteria</taxon>
        <taxon>Alteromonadales</taxon>
        <taxon>Pseudoalteromonadaceae</taxon>
        <taxon>Pseudoalteromonas</taxon>
    </lineage>
</organism>
<keyword evidence="2" id="KW-0328">Glycosyltransferase</keyword>
<accession>A0ABT7ERD4</accession>
<reference evidence="2 3" key="1">
    <citation type="submission" date="2023-05" db="EMBL/GenBank/DDBJ databases">
        <title>Pseudoalteromonas ardens sp. nov., Pseudoalteromonas obscura sp. nov., and Pseudoalteromonas umbrosa sp. nov., isolated from the coral Montipora capitata.</title>
        <authorList>
            <person name="Thomas E.M."/>
            <person name="Smith E.M."/>
            <person name="Papke E."/>
            <person name="Shlafstein M.D."/>
            <person name="Oline D.K."/>
            <person name="Videau P."/>
            <person name="Saw J.H."/>
            <person name="Strangman W.K."/>
            <person name="Ushijima B."/>
        </authorList>
    </citation>
    <scope>NUCLEOTIDE SEQUENCE [LARGE SCALE GENOMIC DNA]</scope>
    <source>
        <strain evidence="2 3">P94</strain>
    </source>
</reference>
<dbReference type="PANTHER" id="PTHR22916">
    <property type="entry name" value="GLYCOSYLTRANSFERASE"/>
    <property type="match status" value="1"/>
</dbReference>
<dbReference type="InterPro" id="IPR001173">
    <property type="entry name" value="Glyco_trans_2-like"/>
</dbReference>
<keyword evidence="3" id="KW-1185">Reference proteome</keyword>
<gene>
    <name evidence="2" type="ORF">QNM18_21330</name>
</gene>
<dbReference type="EMBL" id="JASJUT010000011">
    <property type="protein sequence ID" value="MDK2597607.1"/>
    <property type="molecule type" value="Genomic_DNA"/>
</dbReference>
<sequence>MKSSPLVSVAIITYNQKDFLKECIESILAQSYSNVQIVVADDCSSDGTQEMLREYDEQYPGKFTLCLSEKNRGITANSNAANDACIGQYIAWTGGDDLMLPNKLSRQVDYMEKHPEVAICYHDLDVFESDTNKTIRKFSEGATPRRGGIEKLMRYGCFLGAASAMVRNSDKLPSYDNRMPIASDWMYWIRCLEDGGTIEYIPEVLGRYRRHSNNVTSASKKVHGSALQDHFITCAILKSEFPKYISSILKRESDLLNQCANYDVDEKKSYQVSALKNNFRLKVLYRLLFK</sequence>